<protein>
    <submittedName>
        <fullName evidence="1">Uncharacterized protein</fullName>
    </submittedName>
</protein>
<dbReference type="Proteomes" id="UP001358586">
    <property type="component" value="Chromosome 13"/>
</dbReference>
<comment type="caution">
    <text evidence="1">The sequence shown here is derived from an EMBL/GenBank/DDBJ whole genome shotgun (WGS) entry which is preliminary data.</text>
</comment>
<dbReference type="EMBL" id="JARKNE010000013">
    <property type="protein sequence ID" value="KAK5770591.1"/>
    <property type="molecule type" value="Genomic_DNA"/>
</dbReference>
<accession>A0ABR0MBR7</accession>
<evidence type="ECO:0000313" key="1">
    <source>
        <dbReference type="EMBL" id="KAK5770591.1"/>
    </source>
</evidence>
<evidence type="ECO:0000313" key="2">
    <source>
        <dbReference type="Proteomes" id="UP001358586"/>
    </source>
</evidence>
<organism evidence="1 2">
    <name type="scientific">Gossypium arboreum</name>
    <name type="common">Tree cotton</name>
    <name type="synonym">Gossypium nanking</name>
    <dbReference type="NCBI Taxonomy" id="29729"/>
    <lineage>
        <taxon>Eukaryota</taxon>
        <taxon>Viridiplantae</taxon>
        <taxon>Streptophyta</taxon>
        <taxon>Embryophyta</taxon>
        <taxon>Tracheophyta</taxon>
        <taxon>Spermatophyta</taxon>
        <taxon>Magnoliopsida</taxon>
        <taxon>eudicotyledons</taxon>
        <taxon>Gunneridae</taxon>
        <taxon>Pentapetalae</taxon>
        <taxon>rosids</taxon>
        <taxon>malvids</taxon>
        <taxon>Malvales</taxon>
        <taxon>Malvaceae</taxon>
        <taxon>Malvoideae</taxon>
        <taxon>Gossypium</taxon>
    </lineage>
</organism>
<proteinExistence type="predicted"/>
<gene>
    <name evidence="1" type="ORF">PVK06_046742</name>
</gene>
<keyword evidence="2" id="KW-1185">Reference proteome</keyword>
<sequence length="104" mass="11957">MENELTQLMINEEEDEVIQIQTDLHRERVGEIFQLVGCFLTASIIYFPAMKSTLANLWHLVRGVQIRNLGDKRLGHCDSFCEAKMIFGVEVVEMGWDLSLRAQS</sequence>
<reference evidence="1 2" key="1">
    <citation type="submission" date="2023-03" db="EMBL/GenBank/DDBJ databases">
        <title>WGS of Gossypium arboreum.</title>
        <authorList>
            <person name="Yu D."/>
        </authorList>
    </citation>
    <scope>NUCLEOTIDE SEQUENCE [LARGE SCALE GENOMIC DNA]</scope>
    <source>
        <tissue evidence="1">Leaf</tissue>
    </source>
</reference>
<name>A0ABR0MBR7_GOSAR</name>